<dbReference type="Gene3D" id="3.90.230.10">
    <property type="entry name" value="Creatinase/methionine aminopeptidase superfamily"/>
    <property type="match status" value="1"/>
</dbReference>
<dbReference type="Pfam" id="PF00557">
    <property type="entry name" value="Peptidase_M24"/>
    <property type="match status" value="1"/>
</dbReference>
<dbReference type="CDD" id="cd01066">
    <property type="entry name" value="APP_MetAP"/>
    <property type="match status" value="1"/>
</dbReference>
<sequence length="271" mass="30806">MSNKVDLDRFREVQRLAYRGAEHVASRLEPGVTERMAAAALRRWLERHGVDDWFHVPFAWFGERTAFRRFRFPTQFLPTNTRLADGMPYVLDAAPVVDGYVADIGLSGRLGSNPVWDRLDRDLSVHRSAILDLVRQRRTFSDIYRAVDDLIARQGNTNRHQVYPGRVIGHQVTRIRVGGPRFVVLDSFGVRTLRTIGRELIKERLEGRSPLWAGGAASAHPPTPGLWAVEPHLGTEGDSVGAKFEEVMVVTADDAFWLDDDLPHVHRWRRA</sequence>
<dbReference type="EMBL" id="JACIBV010000001">
    <property type="protein sequence ID" value="MBB3728159.1"/>
    <property type="molecule type" value="Genomic_DNA"/>
</dbReference>
<dbReference type="RefSeq" id="WP_312895620.1">
    <property type="nucleotide sequence ID" value="NZ_JACIBV010000001.1"/>
</dbReference>
<proteinExistence type="predicted"/>
<name>A0A7W5V398_9ACTN</name>
<dbReference type="GO" id="GO:0004177">
    <property type="term" value="F:aminopeptidase activity"/>
    <property type="evidence" value="ECO:0007669"/>
    <property type="project" value="UniProtKB-KW"/>
</dbReference>
<dbReference type="AlphaFoldDB" id="A0A7W5V398"/>
<reference evidence="2 3" key="1">
    <citation type="submission" date="2020-08" db="EMBL/GenBank/DDBJ databases">
        <title>Sequencing the genomes of 1000 actinobacteria strains.</title>
        <authorList>
            <person name="Klenk H.-P."/>
        </authorList>
    </citation>
    <scope>NUCLEOTIDE SEQUENCE [LARGE SCALE GENOMIC DNA]</scope>
    <source>
        <strain evidence="2 3">DSM 44320</strain>
    </source>
</reference>
<dbReference type="PANTHER" id="PTHR46112:SF2">
    <property type="entry name" value="XAA-PRO AMINOPEPTIDASE P-RELATED"/>
    <property type="match status" value="1"/>
</dbReference>
<dbReference type="InterPro" id="IPR036005">
    <property type="entry name" value="Creatinase/aminopeptidase-like"/>
</dbReference>
<dbReference type="InterPro" id="IPR050659">
    <property type="entry name" value="Peptidase_M24B"/>
</dbReference>
<feature type="domain" description="Peptidase M24" evidence="1">
    <location>
        <begin position="9"/>
        <end position="251"/>
    </location>
</feature>
<accession>A0A7W5V398</accession>
<comment type="caution">
    <text evidence="2">The sequence shown here is derived from an EMBL/GenBank/DDBJ whole genome shotgun (WGS) entry which is preliminary data.</text>
</comment>
<dbReference type="SUPFAM" id="SSF55920">
    <property type="entry name" value="Creatinase/aminopeptidase"/>
    <property type="match status" value="1"/>
</dbReference>
<organism evidence="2 3">
    <name type="scientific">Nonomuraea dietziae</name>
    <dbReference type="NCBI Taxonomy" id="65515"/>
    <lineage>
        <taxon>Bacteria</taxon>
        <taxon>Bacillati</taxon>
        <taxon>Actinomycetota</taxon>
        <taxon>Actinomycetes</taxon>
        <taxon>Streptosporangiales</taxon>
        <taxon>Streptosporangiaceae</taxon>
        <taxon>Nonomuraea</taxon>
    </lineage>
</organism>
<keyword evidence="2" id="KW-0378">Hydrolase</keyword>
<dbReference type="InterPro" id="IPR000994">
    <property type="entry name" value="Pept_M24"/>
</dbReference>
<dbReference type="GeneID" id="95390409"/>
<protein>
    <submittedName>
        <fullName evidence="2">Xaa-Pro aminopeptidase</fullName>
    </submittedName>
</protein>
<keyword evidence="2" id="KW-0645">Protease</keyword>
<evidence type="ECO:0000259" key="1">
    <source>
        <dbReference type="Pfam" id="PF00557"/>
    </source>
</evidence>
<evidence type="ECO:0000313" key="3">
    <source>
        <dbReference type="Proteomes" id="UP000579945"/>
    </source>
</evidence>
<gene>
    <name evidence="2" type="ORF">FHR33_004019</name>
</gene>
<dbReference type="PANTHER" id="PTHR46112">
    <property type="entry name" value="AMINOPEPTIDASE"/>
    <property type="match status" value="1"/>
</dbReference>
<dbReference type="Proteomes" id="UP000579945">
    <property type="component" value="Unassembled WGS sequence"/>
</dbReference>
<keyword evidence="2" id="KW-0031">Aminopeptidase</keyword>
<evidence type="ECO:0000313" key="2">
    <source>
        <dbReference type="EMBL" id="MBB3728159.1"/>
    </source>
</evidence>
<keyword evidence="3" id="KW-1185">Reference proteome</keyword>